<protein>
    <submittedName>
        <fullName evidence="2">Uncharacterized protein</fullName>
    </submittedName>
</protein>
<dbReference type="Proteomes" id="UP000241890">
    <property type="component" value="Unassembled WGS sequence"/>
</dbReference>
<dbReference type="AlphaFoldDB" id="A0A2R5GUK4"/>
<feature type="region of interest" description="Disordered" evidence="1">
    <location>
        <begin position="1"/>
        <end position="37"/>
    </location>
</feature>
<dbReference type="InParanoid" id="A0A2R5GUK4"/>
<accession>A0A2R5GUK4</accession>
<dbReference type="EMBL" id="BEYU01000121">
    <property type="protein sequence ID" value="GBG32343.1"/>
    <property type="molecule type" value="Genomic_DNA"/>
</dbReference>
<keyword evidence="3" id="KW-1185">Reference proteome</keyword>
<reference evidence="2 3" key="1">
    <citation type="submission" date="2017-12" db="EMBL/GenBank/DDBJ databases">
        <title>Sequencing, de novo assembly and annotation of complete genome of a new Thraustochytrid species, strain FCC1311.</title>
        <authorList>
            <person name="Sedici K."/>
            <person name="Godart F."/>
            <person name="Aiese Cigliano R."/>
            <person name="Sanseverino W."/>
            <person name="Barakat M."/>
            <person name="Ortet P."/>
            <person name="Marechal E."/>
            <person name="Cagnac O."/>
            <person name="Amato A."/>
        </authorList>
    </citation>
    <scope>NUCLEOTIDE SEQUENCE [LARGE SCALE GENOMIC DNA]</scope>
</reference>
<proteinExistence type="predicted"/>
<sequence>MGVRRFARPVHHVPKRDPPSPLPQPHGTAPWERPAHVDGRIKEVTKADLKVQRRVEKNRGNRPVRIKPIKPVRLHDKFIYYEKKGRLASLQGAVLQYAPQLDGACVAAALRALAIRNRELSPNHRRVFGMPDRVLDTLTYATDVRLREKSFRPKYVAMLLDGMAKLKINPAEHAPNGEPLSDLIRAEVEASAPHTKAMWISDMVWGCLRHDIQLSDEALRAFCNTFAESRFKGISHFHVISGFQNMIKMVEQRGGSREEVRALMPDTMSSSLCESITFRKNLKIAHIEALMDLFDYLDFKFDQPVAVFVEERFDAVELDEEHPLWERLAAMRPPLTEDKP</sequence>
<evidence type="ECO:0000313" key="2">
    <source>
        <dbReference type="EMBL" id="GBG32343.1"/>
    </source>
</evidence>
<feature type="compositionally biased region" description="Basic residues" evidence="1">
    <location>
        <begin position="1"/>
        <end position="14"/>
    </location>
</feature>
<gene>
    <name evidence="2" type="ORF">FCC1311_085682</name>
</gene>
<organism evidence="2 3">
    <name type="scientific">Hondaea fermentalgiana</name>
    <dbReference type="NCBI Taxonomy" id="2315210"/>
    <lineage>
        <taxon>Eukaryota</taxon>
        <taxon>Sar</taxon>
        <taxon>Stramenopiles</taxon>
        <taxon>Bigyra</taxon>
        <taxon>Labyrinthulomycetes</taxon>
        <taxon>Thraustochytrida</taxon>
        <taxon>Thraustochytriidae</taxon>
        <taxon>Hondaea</taxon>
    </lineage>
</organism>
<name>A0A2R5GUK4_9STRA</name>
<comment type="caution">
    <text evidence="2">The sequence shown here is derived from an EMBL/GenBank/DDBJ whole genome shotgun (WGS) entry which is preliminary data.</text>
</comment>
<evidence type="ECO:0000256" key="1">
    <source>
        <dbReference type="SAM" id="MobiDB-lite"/>
    </source>
</evidence>
<evidence type="ECO:0000313" key="3">
    <source>
        <dbReference type="Proteomes" id="UP000241890"/>
    </source>
</evidence>